<dbReference type="GO" id="GO:0009307">
    <property type="term" value="P:DNA restriction-modification system"/>
    <property type="evidence" value="ECO:0007669"/>
    <property type="project" value="InterPro"/>
</dbReference>
<dbReference type="Pfam" id="PF02086">
    <property type="entry name" value="MethyltransfD12"/>
    <property type="match status" value="1"/>
</dbReference>
<reference evidence="9 10" key="1">
    <citation type="submission" date="2019-11" db="EMBL/GenBank/DDBJ databases">
        <title>The Phosphoenolpyruvate Phosphotransferase System Regulates Serratia proteamaculans 336X Biofilm Formation and Wheat Roots colonization.</title>
        <authorList>
            <person name="Liu F."/>
        </authorList>
    </citation>
    <scope>NUCLEOTIDE SEQUENCE [LARGE SCALE GENOMIC DNA]</scope>
    <source>
        <strain evidence="9 10">336X</strain>
    </source>
</reference>
<feature type="binding site" evidence="7">
    <location>
        <position position="8"/>
    </location>
    <ligand>
        <name>S-adenosyl-L-methionine</name>
        <dbReference type="ChEBI" id="CHEBI:59789"/>
    </ligand>
</feature>
<name>A0A5Q2VER9_SERPR</name>
<comment type="catalytic activity">
    <reaction evidence="6 8">
        <text>a 2'-deoxyadenosine in DNA + S-adenosyl-L-methionine = an N(6)-methyl-2'-deoxyadenosine in DNA + S-adenosyl-L-homocysteine + H(+)</text>
        <dbReference type="Rhea" id="RHEA:15197"/>
        <dbReference type="Rhea" id="RHEA-COMP:12418"/>
        <dbReference type="Rhea" id="RHEA-COMP:12419"/>
        <dbReference type="ChEBI" id="CHEBI:15378"/>
        <dbReference type="ChEBI" id="CHEBI:57856"/>
        <dbReference type="ChEBI" id="CHEBI:59789"/>
        <dbReference type="ChEBI" id="CHEBI:90615"/>
        <dbReference type="ChEBI" id="CHEBI:90616"/>
        <dbReference type="EC" id="2.1.1.72"/>
    </reaction>
</comment>
<dbReference type="EC" id="2.1.1.72" evidence="2 8"/>
<dbReference type="GO" id="GO:1904047">
    <property type="term" value="F:S-adenosyl-L-methionine binding"/>
    <property type="evidence" value="ECO:0007669"/>
    <property type="project" value="TreeGrafter"/>
</dbReference>
<evidence type="ECO:0000256" key="3">
    <source>
        <dbReference type="ARBA" id="ARBA00022603"/>
    </source>
</evidence>
<dbReference type="InterPro" id="IPR029063">
    <property type="entry name" value="SAM-dependent_MTases_sf"/>
</dbReference>
<evidence type="ECO:0000313" key="10">
    <source>
        <dbReference type="Proteomes" id="UP000381260"/>
    </source>
</evidence>
<feature type="binding site" evidence="7">
    <location>
        <position position="52"/>
    </location>
    <ligand>
        <name>S-adenosyl-L-methionine</name>
        <dbReference type="ChEBI" id="CHEBI:59789"/>
    </ligand>
</feature>
<feature type="binding site" evidence="7">
    <location>
        <position position="12"/>
    </location>
    <ligand>
        <name>S-adenosyl-L-methionine</name>
        <dbReference type="ChEBI" id="CHEBI:59789"/>
    </ligand>
</feature>
<dbReference type="InterPro" id="IPR012327">
    <property type="entry name" value="MeTrfase_D12"/>
</dbReference>
<dbReference type="EMBL" id="CP045913">
    <property type="protein sequence ID" value="QGH62610.1"/>
    <property type="molecule type" value="Genomic_DNA"/>
</dbReference>
<dbReference type="InterPro" id="IPR012263">
    <property type="entry name" value="M_m6A_EcoRV"/>
</dbReference>
<gene>
    <name evidence="9" type="ORF">GHV41_18040</name>
</gene>
<sequence>MIRSCLKWAGGKAGIIDTLRQHLPAGKRLVEPFTGSGTVFMNTDYTAYLLGDINPDLINMFNTIKRNPSRFISYAASLFRDENDPVSYYQLREDFNKSGNQFYRAALFLYLNRHGYNGMCRYNRSGGFNVPYGKYKAPYFPAAEIRAFAERADKALFLCLDFEECIEMANDGDVIYCDPPYVPTSKTADFTNYHTGGFNSADQYRLMYALRKATRRGCHVVASNSDTAESLKIYGDFKISHIEAPRAVSCKAEGRQPAREIIATMRASA</sequence>
<dbReference type="NCBIfam" id="TIGR00571">
    <property type="entry name" value="dam"/>
    <property type="match status" value="1"/>
</dbReference>
<dbReference type="SUPFAM" id="SSF53335">
    <property type="entry name" value="S-adenosyl-L-methionine-dependent methyltransferases"/>
    <property type="match status" value="1"/>
</dbReference>
<dbReference type="GO" id="GO:0006298">
    <property type="term" value="P:mismatch repair"/>
    <property type="evidence" value="ECO:0007669"/>
    <property type="project" value="TreeGrafter"/>
</dbReference>
<keyword evidence="3 8" id="KW-0489">Methyltransferase</keyword>
<dbReference type="PIRSF" id="PIRSF000398">
    <property type="entry name" value="M_m6A_EcoRV"/>
    <property type="match status" value="1"/>
</dbReference>
<dbReference type="GO" id="GO:0043565">
    <property type="term" value="F:sequence-specific DNA binding"/>
    <property type="evidence" value="ECO:0007669"/>
    <property type="project" value="TreeGrafter"/>
</dbReference>
<dbReference type="InterPro" id="IPR023095">
    <property type="entry name" value="Ade_MeTrfase_dom_2"/>
</dbReference>
<dbReference type="AlphaFoldDB" id="A0A5Q2VER9"/>
<organism evidence="9 10">
    <name type="scientific">Serratia proteamaculans</name>
    <dbReference type="NCBI Taxonomy" id="28151"/>
    <lineage>
        <taxon>Bacteria</taxon>
        <taxon>Pseudomonadati</taxon>
        <taxon>Pseudomonadota</taxon>
        <taxon>Gammaproteobacteria</taxon>
        <taxon>Enterobacterales</taxon>
        <taxon>Yersiniaceae</taxon>
        <taxon>Serratia</taxon>
    </lineage>
</organism>
<dbReference type="Gene3D" id="3.40.50.150">
    <property type="entry name" value="Vaccinia Virus protein VP39"/>
    <property type="match status" value="1"/>
</dbReference>
<evidence type="ECO:0000256" key="6">
    <source>
        <dbReference type="ARBA" id="ARBA00047942"/>
    </source>
</evidence>
<dbReference type="InterPro" id="IPR002052">
    <property type="entry name" value="DNA_methylase_N6_adenine_CS"/>
</dbReference>
<evidence type="ECO:0000256" key="4">
    <source>
        <dbReference type="ARBA" id="ARBA00022679"/>
    </source>
</evidence>
<evidence type="ECO:0000313" key="9">
    <source>
        <dbReference type="EMBL" id="QGH62610.1"/>
    </source>
</evidence>
<dbReference type="RefSeq" id="WP_153859495.1">
    <property type="nucleotide sequence ID" value="NZ_CP045913.1"/>
</dbReference>
<evidence type="ECO:0000256" key="7">
    <source>
        <dbReference type="PIRSR" id="PIRSR000398-1"/>
    </source>
</evidence>
<comment type="similarity">
    <text evidence="1 8">Belongs to the N(4)/N(6)-methyltransferase family.</text>
</comment>
<evidence type="ECO:0000256" key="8">
    <source>
        <dbReference type="RuleBase" id="RU361257"/>
    </source>
</evidence>
<evidence type="ECO:0000256" key="1">
    <source>
        <dbReference type="ARBA" id="ARBA00006594"/>
    </source>
</evidence>
<accession>A0A5Q2VER9</accession>
<protein>
    <recommendedName>
        <fullName evidence="2 8">Site-specific DNA-methyltransferase (adenine-specific)</fullName>
        <ecNumber evidence="2 8">2.1.1.72</ecNumber>
    </recommendedName>
</protein>
<keyword evidence="5 8" id="KW-0949">S-adenosyl-L-methionine</keyword>
<dbReference type="Proteomes" id="UP000381260">
    <property type="component" value="Chromosome"/>
</dbReference>
<dbReference type="GO" id="GO:0009007">
    <property type="term" value="F:site-specific DNA-methyltransferase (adenine-specific) activity"/>
    <property type="evidence" value="ECO:0007669"/>
    <property type="project" value="UniProtKB-UniRule"/>
</dbReference>
<proteinExistence type="inferred from homology"/>
<dbReference type="PANTHER" id="PTHR30481:SF3">
    <property type="entry name" value="DNA ADENINE METHYLASE"/>
    <property type="match status" value="1"/>
</dbReference>
<dbReference type="PANTHER" id="PTHR30481">
    <property type="entry name" value="DNA ADENINE METHYLASE"/>
    <property type="match status" value="1"/>
</dbReference>
<dbReference type="Gene3D" id="1.10.1020.10">
    <property type="entry name" value="Adenine-specific Methyltransferase, Domain 2"/>
    <property type="match status" value="1"/>
</dbReference>
<dbReference type="PRINTS" id="PR00505">
    <property type="entry name" value="D12N6MTFRASE"/>
</dbReference>
<dbReference type="GO" id="GO:0032259">
    <property type="term" value="P:methylation"/>
    <property type="evidence" value="ECO:0007669"/>
    <property type="project" value="UniProtKB-KW"/>
</dbReference>
<evidence type="ECO:0000256" key="2">
    <source>
        <dbReference type="ARBA" id="ARBA00011900"/>
    </source>
</evidence>
<dbReference type="PROSITE" id="PS00092">
    <property type="entry name" value="N6_MTASE"/>
    <property type="match status" value="1"/>
</dbReference>
<feature type="binding site" evidence="7">
    <location>
        <position position="178"/>
    </location>
    <ligand>
        <name>S-adenosyl-L-methionine</name>
        <dbReference type="ChEBI" id="CHEBI:59789"/>
    </ligand>
</feature>
<keyword evidence="4 8" id="KW-0808">Transferase</keyword>
<evidence type="ECO:0000256" key="5">
    <source>
        <dbReference type="ARBA" id="ARBA00022691"/>
    </source>
</evidence>
<dbReference type="REBASE" id="344906">
    <property type="entry name" value="M.Spr336ORF18040P"/>
</dbReference>